<evidence type="ECO:0000256" key="1">
    <source>
        <dbReference type="SAM" id="MobiDB-lite"/>
    </source>
</evidence>
<feature type="compositionally biased region" description="Basic and acidic residues" evidence="1">
    <location>
        <begin position="17"/>
        <end position="29"/>
    </location>
</feature>
<name>A0A9N9IR26_9GLOM</name>
<protein>
    <submittedName>
        <fullName evidence="2">13932_t:CDS:1</fullName>
    </submittedName>
</protein>
<feature type="region of interest" description="Disordered" evidence="1">
    <location>
        <begin position="17"/>
        <end position="40"/>
    </location>
</feature>
<comment type="caution">
    <text evidence="2">The sequence shown here is derived from an EMBL/GenBank/DDBJ whole genome shotgun (WGS) entry which is preliminary data.</text>
</comment>
<gene>
    <name evidence="2" type="ORF">RFULGI_LOCUS13150</name>
</gene>
<evidence type="ECO:0000313" key="3">
    <source>
        <dbReference type="Proteomes" id="UP000789396"/>
    </source>
</evidence>
<accession>A0A9N9IR26</accession>
<reference evidence="2" key="1">
    <citation type="submission" date="2021-06" db="EMBL/GenBank/DDBJ databases">
        <authorList>
            <person name="Kallberg Y."/>
            <person name="Tangrot J."/>
            <person name="Rosling A."/>
        </authorList>
    </citation>
    <scope>NUCLEOTIDE SEQUENCE</scope>
    <source>
        <strain evidence="2">IN212</strain>
    </source>
</reference>
<proteinExistence type="predicted"/>
<sequence>DKYLSYQRIIVNDARKGNQHENMKTEELNIPKLNNNDFKE</sequence>
<organism evidence="2 3">
    <name type="scientific">Racocetra fulgida</name>
    <dbReference type="NCBI Taxonomy" id="60492"/>
    <lineage>
        <taxon>Eukaryota</taxon>
        <taxon>Fungi</taxon>
        <taxon>Fungi incertae sedis</taxon>
        <taxon>Mucoromycota</taxon>
        <taxon>Glomeromycotina</taxon>
        <taxon>Glomeromycetes</taxon>
        <taxon>Diversisporales</taxon>
        <taxon>Gigasporaceae</taxon>
        <taxon>Racocetra</taxon>
    </lineage>
</organism>
<feature type="non-terminal residue" evidence="2">
    <location>
        <position position="1"/>
    </location>
</feature>
<dbReference type="Proteomes" id="UP000789396">
    <property type="component" value="Unassembled WGS sequence"/>
</dbReference>
<keyword evidence="3" id="KW-1185">Reference proteome</keyword>
<dbReference type="AlphaFoldDB" id="A0A9N9IR26"/>
<feature type="non-terminal residue" evidence="2">
    <location>
        <position position="40"/>
    </location>
</feature>
<evidence type="ECO:0000313" key="2">
    <source>
        <dbReference type="EMBL" id="CAG8744920.1"/>
    </source>
</evidence>
<dbReference type="EMBL" id="CAJVPZ010033658">
    <property type="protein sequence ID" value="CAG8744920.1"/>
    <property type="molecule type" value="Genomic_DNA"/>
</dbReference>